<dbReference type="GO" id="GO:0033202">
    <property type="term" value="C:DNA helicase complex"/>
    <property type="evidence" value="ECO:0007669"/>
    <property type="project" value="TreeGrafter"/>
</dbReference>
<dbReference type="Pfam" id="PF13361">
    <property type="entry name" value="UvrD_C"/>
    <property type="match status" value="1"/>
</dbReference>
<feature type="binding site" evidence="11">
    <location>
        <begin position="75"/>
        <end position="82"/>
    </location>
    <ligand>
        <name>ATP</name>
        <dbReference type="ChEBI" id="CHEBI:30616"/>
    </ligand>
</feature>
<name>A0AAX3N054_9BACL</name>
<dbReference type="EC" id="5.6.2.4" evidence="9"/>
<dbReference type="GO" id="GO:0005524">
    <property type="term" value="F:ATP binding"/>
    <property type="evidence" value="ECO:0007669"/>
    <property type="project" value="UniProtKB-UniRule"/>
</dbReference>
<dbReference type="GO" id="GO:0005829">
    <property type="term" value="C:cytosol"/>
    <property type="evidence" value="ECO:0007669"/>
    <property type="project" value="TreeGrafter"/>
</dbReference>
<dbReference type="PROSITE" id="PS51198">
    <property type="entry name" value="UVRD_HELICASE_ATP_BIND"/>
    <property type="match status" value="1"/>
</dbReference>
<reference evidence="15" key="1">
    <citation type="submission" date="2023-02" db="EMBL/GenBank/DDBJ databases">
        <title>Pathogen: clinical or host-associated sample.</title>
        <authorList>
            <person name="Hergert J."/>
            <person name="Casey R."/>
            <person name="Wagner J."/>
            <person name="Young E.L."/>
            <person name="Oakeson K.F."/>
        </authorList>
    </citation>
    <scope>NUCLEOTIDE SEQUENCE</scope>
    <source>
        <strain evidence="15">2022CK-00830</strain>
    </source>
</reference>
<evidence type="ECO:0000256" key="2">
    <source>
        <dbReference type="ARBA" id="ARBA00022741"/>
    </source>
</evidence>
<protein>
    <recommendedName>
        <fullName evidence="9">DNA 3'-5' helicase</fullName>
        <ecNumber evidence="9">5.6.2.4</ecNumber>
    </recommendedName>
</protein>
<evidence type="ECO:0000256" key="10">
    <source>
        <dbReference type="ARBA" id="ARBA00048988"/>
    </source>
</evidence>
<feature type="domain" description="UvrD-like helicase C-terminal" evidence="14">
    <location>
        <begin position="328"/>
        <end position="600"/>
    </location>
</feature>
<comment type="catalytic activity">
    <reaction evidence="10">
        <text>ATP + H2O = ADP + phosphate + H(+)</text>
        <dbReference type="Rhea" id="RHEA:13065"/>
        <dbReference type="ChEBI" id="CHEBI:15377"/>
        <dbReference type="ChEBI" id="CHEBI:15378"/>
        <dbReference type="ChEBI" id="CHEBI:30616"/>
        <dbReference type="ChEBI" id="CHEBI:43474"/>
        <dbReference type="ChEBI" id="CHEBI:456216"/>
        <dbReference type="EC" id="5.6.2.4"/>
    </reaction>
</comment>
<dbReference type="Gene3D" id="1.10.10.160">
    <property type="match status" value="1"/>
</dbReference>
<accession>A0AAX3N054</accession>
<dbReference type="InterPro" id="IPR027417">
    <property type="entry name" value="P-loop_NTPase"/>
</dbReference>
<dbReference type="RefSeq" id="WP_274359315.1">
    <property type="nucleotide sequence ID" value="NZ_CP118101.1"/>
</dbReference>
<evidence type="ECO:0000256" key="12">
    <source>
        <dbReference type="SAM" id="MobiDB-lite"/>
    </source>
</evidence>
<evidence type="ECO:0000256" key="6">
    <source>
        <dbReference type="ARBA" id="ARBA00023125"/>
    </source>
</evidence>
<dbReference type="Gene3D" id="1.10.486.10">
    <property type="entry name" value="PCRA, domain 4"/>
    <property type="match status" value="1"/>
</dbReference>
<dbReference type="InterPro" id="IPR025916">
    <property type="entry name" value="YdjO"/>
</dbReference>
<dbReference type="PANTHER" id="PTHR11070">
    <property type="entry name" value="UVRD / RECB / PCRA DNA HELICASE FAMILY MEMBER"/>
    <property type="match status" value="1"/>
</dbReference>
<keyword evidence="6" id="KW-0238">DNA-binding</keyword>
<organism evidence="15 16">
    <name type="scientific">Paenibacillus urinalis</name>
    <dbReference type="NCBI Taxonomy" id="521520"/>
    <lineage>
        <taxon>Bacteria</taxon>
        <taxon>Bacillati</taxon>
        <taxon>Bacillota</taxon>
        <taxon>Bacilli</taxon>
        <taxon>Bacillales</taxon>
        <taxon>Paenibacillaceae</taxon>
        <taxon>Paenibacillus</taxon>
    </lineage>
</organism>
<comment type="similarity">
    <text evidence="1">Belongs to the helicase family. UvrD subfamily.</text>
</comment>
<evidence type="ECO:0000256" key="4">
    <source>
        <dbReference type="ARBA" id="ARBA00022806"/>
    </source>
</evidence>
<feature type="domain" description="UvrD-like helicase ATP-binding" evidence="13">
    <location>
        <begin position="54"/>
        <end position="327"/>
    </location>
</feature>
<feature type="region of interest" description="Disordered" evidence="12">
    <location>
        <begin position="695"/>
        <end position="734"/>
    </location>
</feature>
<dbReference type="Pfam" id="PF14169">
    <property type="entry name" value="YdjO"/>
    <property type="match status" value="1"/>
</dbReference>
<evidence type="ECO:0000256" key="5">
    <source>
        <dbReference type="ARBA" id="ARBA00022840"/>
    </source>
</evidence>
<evidence type="ECO:0000256" key="9">
    <source>
        <dbReference type="ARBA" id="ARBA00034808"/>
    </source>
</evidence>
<dbReference type="EMBL" id="CP118101">
    <property type="protein sequence ID" value="WDH83081.1"/>
    <property type="molecule type" value="Genomic_DNA"/>
</dbReference>
<proteinExistence type="inferred from homology"/>
<evidence type="ECO:0000313" key="15">
    <source>
        <dbReference type="EMBL" id="WDH83081.1"/>
    </source>
</evidence>
<evidence type="ECO:0000259" key="13">
    <source>
        <dbReference type="PROSITE" id="PS51198"/>
    </source>
</evidence>
<evidence type="ECO:0000256" key="7">
    <source>
        <dbReference type="ARBA" id="ARBA00023235"/>
    </source>
</evidence>
<gene>
    <name evidence="15" type="ORF">PUW23_02215</name>
</gene>
<dbReference type="PROSITE" id="PS51217">
    <property type="entry name" value="UVRD_HELICASE_CTER"/>
    <property type="match status" value="1"/>
</dbReference>
<feature type="compositionally biased region" description="Basic and acidic residues" evidence="12">
    <location>
        <begin position="695"/>
        <end position="730"/>
    </location>
</feature>
<dbReference type="PANTHER" id="PTHR11070:SF2">
    <property type="entry name" value="ATP-DEPENDENT DNA HELICASE SRS2"/>
    <property type="match status" value="1"/>
</dbReference>
<dbReference type="CDD" id="cd17932">
    <property type="entry name" value="DEXQc_UvrD"/>
    <property type="match status" value="1"/>
</dbReference>
<dbReference type="InterPro" id="IPR000212">
    <property type="entry name" value="DNA_helicase_UvrD/REP"/>
</dbReference>
<dbReference type="GO" id="GO:0043138">
    <property type="term" value="F:3'-5' DNA helicase activity"/>
    <property type="evidence" value="ECO:0007669"/>
    <property type="project" value="UniProtKB-EC"/>
</dbReference>
<dbReference type="SUPFAM" id="SSF52540">
    <property type="entry name" value="P-loop containing nucleoside triphosphate hydrolases"/>
    <property type="match status" value="1"/>
</dbReference>
<evidence type="ECO:0000256" key="8">
    <source>
        <dbReference type="ARBA" id="ARBA00034617"/>
    </source>
</evidence>
<sequence length="787" mass="88734">MYSVNPIFHLRPLGVTGNSRFPRAKPAPDQTSIELVSDREKDAYFFRSLEQAGILLNAPQIKAVRHGKGPLLTLAGAGCGKTTVLTSRTGYLIQVANVPAGSILLVTFTSKAAGEMKSRIASIPGIRPAAARAVQARTFHSFALMLLRHYGMTEDIFGDAKAQHTIIKMIQRKHGLSDAFQPESLLSSLSAWKMEGKTADELPDTSREERETKQILLGYEAWKKERHKIDFDDILLHANRLLSDPNILRPLQQRFQYIMVDEFQDTNGLQYEIVRKLAAAHRNLMVVGDDDQTIYTFNGAKQEVILEFDKLYPGASVITLDINYRSDAHILGLGTEIIKHNKKRRYKRLVSAGKQGSQPLYATPSGVEEEASWIVGHLQEQIENGQHSYKDIAILHRTASSSRAIFEQLVLKDVPFIQHGAGPVFYDQSLVKPLMDHLRLSLNPRNFEAIPSTLGPLYISRDAGLLYLDQQEKQQPKKYPLIHFTRWEQLKPFQQEAVKERIKLIKMLKSMTPLAAIQEMRRQFYDSYMESGDPSIYTHYRETILETLDELEAAVKRFETVESFVAFADELTRRHKEMESLQAASDSDAVQLMTIHRAKGLEFPIVYLIGASEGILPHSSALTKEAPEDRKAALNTGASSTEVEEALLEEERRLAYVAVTRAKKQLYITSPASQHGKPAPVSRFLLEAFGIKDSQEQRGPVSERKAYTKDHSRSKEKEHSRSDRSSHQRMETVPVWSCTSSSCPAWIRQHPAQGTSKPSNKPPSCPLCKSAMEKSMREVPAIPKHYR</sequence>
<comment type="catalytic activity">
    <reaction evidence="8">
        <text>Couples ATP hydrolysis with the unwinding of duplex DNA by translocating in the 3'-5' direction.</text>
        <dbReference type="EC" id="5.6.2.4"/>
    </reaction>
</comment>
<dbReference type="InterPro" id="IPR013986">
    <property type="entry name" value="DExx_box_DNA_helicase_dom_sf"/>
</dbReference>
<keyword evidence="3 11" id="KW-0378">Hydrolase</keyword>
<dbReference type="AlphaFoldDB" id="A0AAX3N054"/>
<feature type="region of interest" description="Disordered" evidence="12">
    <location>
        <begin position="749"/>
        <end position="787"/>
    </location>
</feature>
<keyword evidence="5 11" id="KW-0067">ATP-binding</keyword>
<dbReference type="InterPro" id="IPR014017">
    <property type="entry name" value="DNA_helicase_UvrD-like_C"/>
</dbReference>
<evidence type="ECO:0000256" key="3">
    <source>
        <dbReference type="ARBA" id="ARBA00022801"/>
    </source>
</evidence>
<keyword evidence="7" id="KW-0413">Isomerase</keyword>
<keyword evidence="2 11" id="KW-0547">Nucleotide-binding</keyword>
<dbReference type="GO" id="GO:0003677">
    <property type="term" value="F:DNA binding"/>
    <property type="evidence" value="ECO:0007669"/>
    <property type="project" value="UniProtKB-KW"/>
</dbReference>
<dbReference type="GO" id="GO:0000725">
    <property type="term" value="P:recombinational repair"/>
    <property type="evidence" value="ECO:0007669"/>
    <property type="project" value="TreeGrafter"/>
</dbReference>
<dbReference type="Gene3D" id="3.40.50.300">
    <property type="entry name" value="P-loop containing nucleotide triphosphate hydrolases"/>
    <property type="match status" value="2"/>
</dbReference>
<dbReference type="Proteomes" id="UP001220962">
    <property type="component" value="Chromosome"/>
</dbReference>
<dbReference type="InterPro" id="IPR014016">
    <property type="entry name" value="UvrD-like_ATP-bd"/>
</dbReference>
<evidence type="ECO:0000259" key="14">
    <source>
        <dbReference type="PROSITE" id="PS51217"/>
    </source>
</evidence>
<keyword evidence="4 11" id="KW-0347">Helicase</keyword>
<dbReference type="GO" id="GO:0016787">
    <property type="term" value="F:hydrolase activity"/>
    <property type="evidence" value="ECO:0007669"/>
    <property type="project" value="UniProtKB-UniRule"/>
</dbReference>
<evidence type="ECO:0000313" key="16">
    <source>
        <dbReference type="Proteomes" id="UP001220962"/>
    </source>
</evidence>
<evidence type="ECO:0000256" key="1">
    <source>
        <dbReference type="ARBA" id="ARBA00009922"/>
    </source>
</evidence>
<dbReference type="Pfam" id="PF00580">
    <property type="entry name" value="UvrD-helicase"/>
    <property type="match status" value="1"/>
</dbReference>
<evidence type="ECO:0000256" key="11">
    <source>
        <dbReference type="PROSITE-ProRule" id="PRU00560"/>
    </source>
</evidence>